<organism evidence="1 2">
    <name type="scientific">Prevotella disiens JCM 6334 = ATCC 29426</name>
    <dbReference type="NCBI Taxonomy" id="1235811"/>
    <lineage>
        <taxon>Bacteria</taxon>
        <taxon>Pseudomonadati</taxon>
        <taxon>Bacteroidota</taxon>
        <taxon>Bacteroidia</taxon>
        <taxon>Bacteroidales</taxon>
        <taxon>Prevotellaceae</taxon>
        <taxon>Prevotella</taxon>
    </lineage>
</organism>
<reference evidence="1 2" key="1">
    <citation type="submission" date="2013-06" db="EMBL/GenBank/DDBJ databases">
        <authorList>
            <person name="Weinstock G."/>
            <person name="Sodergren E."/>
            <person name="Lobos E.A."/>
            <person name="Fulton L."/>
            <person name="Fulton R."/>
            <person name="Courtney L."/>
            <person name="Fronick C."/>
            <person name="O'Laughlin M."/>
            <person name="Godfrey J."/>
            <person name="Wilson R.M."/>
            <person name="Miner T."/>
            <person name="Farmer C."/>
            <person name="Delehaunty K."/>
            <person name="Cordes M."/>
            <person name="Minx P."/>
            <person name="Tomlinson C."/>
            <person name="Chen J."/>
            <person name="Wollam A."/>
            <person name="Pepin K.H."/>
            <person name="Bhonagiri V."/>
            <person name="Zhang X."/>
            <person name="Warren W."/>
            <person name="Mitreva M."/>
            <person name="Mardis E.R."/>
            <person name="Wilson R.K."/>
        </authorList>
    </citation>
    <scope>NUCLEOTIDE SEQUENCE [LARGE SCALE GENOMIC DNA]</scope>
    <source>
        <strain evidence="1 2">ATCC 29426</strain>
    </source>
</reference>
<gene>
    <name evidence="1" type="ORF">HMPREF0653_00656</name>
</gene>
<evidence type="ECO:0000313" key="1">
    <source>
        <dbReference type="EMBL" id="ERJ79321.1"/>
    </source>
</evidence>
<comment type="caution">
    <text evidence="1">The sequence shown here is derived from an EMBL/GenBank/DDBJ whole genome shotgun (WGS) entry which is preliminary data.</text>
</comment>
<name>A0ABN0NTV3_9BACT</name>
<proteinExistence type="predicted"/>
<dbReference type="EMBL" id="AWUY01000050">
    <property type="protein sequence ID" value="ERJ79321.1"/>
    <property type="molecule type" value="Genomic_DNA"/>
</dbReference>
<dbReference type="Proteomes" id="UP000016660">
    <property type="component" value="Unassembled WGS sequence"/>
</dbReference>
<accession>A0ABN0NTV3</accession>
<sequence>MFCDAKEPILNSKIGSFDFKTTMWQIRQWHFSDKSLVVLNLLFNFVPTETI</sequence>
<protein>
    <submittedName>
        <fullName evidence="1">Uncharacterized protein</fullName>
    </submittedName>
</protein>
<keyword evidence="2" id="KW-1185">Reference proteome</keyword>
<evidence type="ECO:0000313" key="2">
    <source>
        <dbReference type="Proteomes" id="UP000016660"/>
    </source>
</evidence>